<proteinExistence type="inferred from homology"/>
<dbReference type="Proteomes" id="UP000324022">
    <property type="component" value="Unassembled WGS sequence"/>
</dbReference>
<dbReference type="SUPFAM" id="SSF51419">
    <property type="entry name" value="PLP-binding barrel"/>
    <property type="match status" value="1"/>
</dbReference>
<comment type="similarity">
    <text evidence="3">Belongs to the pyridoxal phosphate-binding protein YggS/PROSC family.</text>
</comment>
<evidence type="ECO:0000313" key="6">
    <source>
        <dbReference type="EMBL" id="SPO25856.1"/>
    </source>
</evidence>
<feature type="domain" description="Alanine racemase N-terminal" evidence="5">
    <location>
        <begin position="212"/>
        <end position="472"/>
    </location>
</feature>
<dbReference type="NCBIfam" id="TIGR00044">
    <property type="entry name" value="YggS family pyridoxal phosphate-dependent enzyme"/>
    <property type="match status" value="1"/>
</dbReference>
<dbReference type="Gene3D" id="3.20.20.10">
    <property type="entry name" value="Alanine racemase"/>
    <property type="match status" value="1"/>
</dbReference>
<dbReference type="GO" id="GO:0005634">
    <property type="term" value="C:nucleus"/>
    <property type="evidence" value="ECO:0007669"/>
    <property type="project" value="UniProtKB-SubCell"/>
</dbReference>
<dbReference type="GO" id="GO:0006261">
    <property type="term" value="P:DNA-templated DNA replication"/>
    <property type="evidence" value="ECO:0007669"/>
    <property type="project" value="TreeGrafter"/>
</dbReference>
<evidence type="ECO:0000256" key="2">
    <source>
        <dbReference type="ARBA" id="ARBA00023242"/>
    </source>
</evidence>
<dbReference type="CDD" id="cd06822">
    <property type="entry name" value="PLPDE_III_YBL036c_euk"/>
    <property type="match status" value="1"/>
</dbReference>
<keyword evidence="3" id="KW-0663">Pyridoxal phosphate</keyword>
<dbReference type="AlphaFoldDB" id="A0A5C3E8D5"/>
<dbReference type="InterPro" id="IPR011078">
    <property type="entry name" value="PyrdxlP_homeostasis"/>
</dbReference>
<feature type="region of interest" description="Disordered" evidence="4">
    <location>
        <begin position="923"/>
        <end position="951"/>
    </location>
</feature>
<reference evidence="6 7" key="1">
    <citation type="submission" date="2018-03" db="EMBL/GenBank/DDBJ databases">
        <authorList>
            <person name="Guldener U."/>
        </authorList>
    </citation>
    <scope>NUCLEOTIDE SEQUENCE [LARGE SCALE GENOMIC DNA]</scope>
    <source>
        <strain evidence="6 7">NBRC100155</strain>
    </source>
</reference>
<keyword evidence="7" id="KW-1185">Reference proteome</keyword>
<dbReference type="EMBL" id="OOIN01000012">
    <property type="protein sequence ID" value="SPO25856.1"/>
    <property type="molecule type" value="Genomic_DNA"/>
</dbReference>
<dbReference type="Pfam" id="PF01168">
    <property type="entry name" value="Ala_racemase_N"/>
    <property type="match status" value="1"/>
</dbReference>
<dbReference type="InterPro" id="IPR029066">
    <property type="entry name" value="PLP-binding_barrel"/>
</dbReference>
<dbReference type="GO" id="GO:0030170">
    <property type="term" value="F:pyridoxal phosphate binding"/>
    <property type="evidence" value="ECO:0007669"/>
    <property type="project" value="UniProtKB-UniRule"/>
</dbReference>
<gene>
    <name evidence="6" type="ORF">UTRI_03221</name>
</gene>
<accession>A0A5C3E8D5</accession>
<feature type="compositionally biased region" description="Basic and acidic residues" evidence="4">
    <location>
        <begin position="859"/>
        <end position="874"/>
    </location>
</feature>
<dbReference type="PANTHER" id="PTHR13489:SF0">
    <property type="entry name" value="MINI-CHROMOSOME MAINTENANCE COMPLEX-BINDING PROTEIN"/>
    <property type="match status" value="1"/>
</dbReference>
<keyword evidence="2" id="KW-0539">Nucleus</keyword>
<dbReference type="InterPro" id="IPR019140">
    <property type="entry name" value="MCM_complex-bd"/>
</dbReference>
<dbReference type="PANTHER" id="PTHR13489">
    <property type="entry name" value="MINI-CHROMOSOME MAINTENANCE COMPLEX-BINDING PROTEIN"/>
    <property type="match status" value="1"/>
</dbReference>
<dbReference type="PROSITE" id="PS01211">
    <property type="entry name" value="UPF0001"/>
    <property type="match status" value="1"/>
</dbReference>
<feature type="region of interest" description="Disordered" evidence="4">
    <location>
        <begin position="859"/>
        <end position="884"/>
    </location>
</feature>
<sequence length="951" mass="101409">MVPDTDFSAALTKPLDVVQQIYADAQDKSPAIITKLVETHFRQLFSSPDASAKIPTLSPGNIGSLLPTSNNGTSTSHRLVRFRAMIQDTGLGTEVFLAKHEQEGRTFTGLFGGEASIASSNESSGHAEHAELNHDVLAERTIMYAVSVPGQTAWVAKENRESLEGDSSAVDQLADSTSAVSIGEPQSPQKVQEVRERIRRAVQKGKEIGSAGKEPRLVAISKLHPPSAILAAHKKAGQLHFGENYVQEMVDKAKVLPREIRWHFVGGLQSNKGKLLASIPNLYLLETLDSVKAANVLQKALASPDAAKRDEPLRVYLQVNTSGEDAKSGLPPILSTDADNAKDSELLQLAVHVITKCPDLRLRGVMTIGAAANSSSADAEAPKSVDEIVSANPDFERLIHTRTNLVELLRKNEDVQKADQSHIKEAYVELLKGQDATGGLELSMGMSADMDVATMAGSDNVRVGTDCFGRRPGTREEAMNGMKRELEVGPEAAAAELQAQQTSGGQASTASSSNTNVSALPRAYAAKAPVPEAPHVGGLVKLYDLDAAEKFKTTELIEVVGILDTAGLPQAEWQETGSAAGSSEPAQVPCVHAVYASSVELDSVRSAAAASSSNILSQPAGREALVEYLAGALGGDKVAAELVLLATIARIHVRRANLCLGALTLNVSNFGAPAAATSASAQTQLSRRLNQLLPAVVDVSMDLATLNDDRKPLYPRSAGEGTGLEAGRLQLVNGTTVVVNEGTMGEGQLKDSGIRNIKALSSVLESHKLPYAFPYSNFEFDTDLNAIILSQGKSFLPFDIQCPLQPTDSNADLYSSSLPGIEESRLGQWRKALLDARSLATAKAFEIPESVSEHIQQEFVAERRKEQEEAKDSHGGASSKEGALGQEDLLRRMAIVRLLGLSHGEKSLTVEMWNKAVKLDKQLSQRVAATPQSQQRQQPSASASTASSVSR</sequence>
<dbReference type="Pfam" id="PF09739">
    <property type="entry name" value="MCM_bind"/>
    <property type="match status" value="2"/>
</dbReference>
<feature type="modified residue" description="N6-(pyridoxal phosphate)lysine" evidence="3">
    <location>
        <position position="222"/>
    </location>
</feature>
<evidence type="ECO:0000256" key="1">
    <source>
        <dbReference type="ARBA" id="ARBA00004123"/>
    </source>
</evidence>
<dbReference type="GO" id="GO:0003682">
    <property type="term" value="F:chromatin binding"/>
    <property type="evidence" value="ECO:0007669"/>
    <property type="project" value="TreeGrafter"/>
</dbReference>
<evidence type="ECO:0000259" key="5">
    <source>
        <dbReference type="Pfam" id="PF01168"/>
    </source>
</evidence>
<organism evidence="6 7">
    <name type="scientific">Ustilago trichophora</name>
    <dbReference type="NCBI Taxonomy" id="86804"/>
    <lineage>
        <taxon>Eukaryota</taxon>
        <taxon>Fungi</taxon>
        <taxon>Dikarya</taxon>
        <taxon>Basidiomycota</taxon>
        <taxon>Ustilaginomycotina</taxon>
        <taxon>Ustilaginomycetes</taxon>
        <taxon>Ustilaginales</taxon>
        <taxon>Ustilaginaceae</taxon>
        <taxon>Ustilago</taxon>
    </lineage>
</organism>
<evidence type="ECO:0000313" key="7">
    <source>
        <dbReference type="Proteomes" id="UP000324022"/>
    </source>
</evidence>
<evidence type="ECO:0000256" key="4">
    <source>
        <dbReference type="SAM" id="MobiDB-lite"/>
    </source>
</evidence>
<comment type="subcellular location">
    <subcellularLocation>
        <location evidence="1">Nucleus</location>
    </subcellularLocation>
</comment>
<name>A0A5C3E8D5_9BASI</name>
<protein>
    <recommendedName>
        <fullName evidence="3">Pyridoxal phosphate homeostasis protein</fullName>
        <shortName evidence="3">PLP homeostasis protein</shortName>
    </recommendedName>
</protein>
<evidence type="ECO:0000256" key="3">
    <source>
        <dbReference type="HAMAP-Rule" id="MF_03225"/>
    </source>
</evidence>
<dbReference type="HAMAP" id="MF_02087">
    <property type="entry name" value="PLP_homeostasis"/>
    <property type="match status" value="1"/>
</dbReference>
<comment type="function">
    <text evidence="3">Pyridoxal 5'-phosphate (PLP)-binding protein, which may be involved in intracellular homeostatic regulation of pyridoxal 5'-phosphate (PLP), the active form of vitamin B6.</text>
</comment>
<dbReference type="OrthoDB" id="10264196at2759"/>
<dbReference type="InterPro" id="IPR001608">
    <property type="entry name" value="Ala_racemase_N"/>
</dbReference>
<feature type="compositionally biased region" description="Low complexity" evidence="4">
    <location>
        <begin position="927"/>
        <end position="951"/>
    </location>
</feature>